<comment type="caution">
    <text evidence="5">The sequence shown here is derived from an EMBL/GenBank/DDBJ whole genome shotgun (WGS) entry which is preliminary data.</text>
</comment>
<name>A0A2R6QUF5_ACTCC</name>
<feature type="compositionally biased region" description="Low complexity" evidence="4">
    <location>
        <begin position="87"/>
        <end position="98"/>
    </location>
</feature>
<dbReference type="EMBL" id="NKQK01000013">
    <property type="protein sequence ID" value="PSS14749.1"/>
    <property type="molecule type" value="Genomic_DNA"/>
</dbReference>
<evidence type="ECO:0000313" key="6">
    <source>
        <dbReference type="Proteomes" id="UP000241394"/>
    </source>
</evidence>
<dbReference type="Proteomes" id="UP000241394">
    <property type="component" value="Chromosome LG13"/>
</dbReference>
<dbReference type="InterPro" id="IPR031425">
    <property type="entry name" value="NPR1/NH1-interacting"/>
</dbReference>
<dbReference type="InParanoid" id="A0A2R6QUF5"/>
<feature type="region of interest" description="Disordered" evidence="4">
    <location>
        <begin position="43"/>
        <end position="62"/>
    </location>
</feature>
<reference evidence="6" key="2">
    <citation type="journal article" date="2018" name="BMC Genomics">
        <title>A manually annotated Actinidia chinensis var. chinensis (kiwifruit) genome highlights the challenges associated with draft genomes and gene prediction in plants.</title>
        <authorList>
            <person name="Pilkington S.M."/>
            <person name="Crowhurst R."/>
            <person name="Hilario E."/>
            <person name="Nardozza S."/>
            <person name="Fraser L."/>
            <person name="Peng Y."/>
            <person name="Gunaseelan K."/>
            <person name="Simpson R."/>
            <person name="Tahir J."/>
            <person name="Deroles S.C."/>
            <person name="Templeton K."/>
            <person name="Luo Z."/>
            <person name="Davy M."/>
            <person name="Cheng C."/>
            <person name="McNeilage M."/>
            <person name="Scaglione D."/>
            <person name="Liu Y."/>
            <person name="Zhang Q."/>
            <person name="Datson P."/>
            <person name="De Silva N."/>
            <person name="Gardiner S.E."/>
            <person name="Bassett H."/>
            <person name="Chagne D."/>
            <person name="McCallum J."/>
            <person name="Dzierzon H."/>
            <person name="Deng C."/>
            <person name="Wang Y.Y."/>
            <person name="Barron L."/>
            <person name="Manako K."/>
            <person name="Bowen J."/>
            <person name="Foster T.M."/>
            <person name="Erridge Z.A."/>
            <person name="Tiffin H."/>
            <person name="Waite C.N."/>
            <person name="Davies K.M."/>
            <person name="Grierson E.P."/>
            <person name="Laing W.A."/>
            <person name="Kirk R."/>
            <person name="Chen X."/>
            <person name="Wood M."/>
            <person name="Montefiori M."/>
            <person name="Brummell D.A."/>
            <person name="Schwinn K.E."/>
            <person name="Catanach A."/>
            <person name="Fullerton C."/>
            <person name="Li D."/>
            <person name="Meiyalaghan S."/>
            <person name="Nieuwenhuizen N."/>
            <person name="Read N."/>
            <person name="Prakash R."/>
            <person name="Hunter D."/>
            <person name="Zhang H."/>
            <person name="McKenzie M."/>
            <person name="Knabel M."/>
            <person name="Harris A."/>
            <person name="Allan A.C."/>
            <person name="Gleave A."/>
            <person name="Chen A."/>
            <person name="Janssen B.J."/>
            <person name="Plunkett B."/>
            <person name="Ampomah-Dwamena C."/>
            <person name="Voogd C."/>
            <person name="Leif D."/>
            <person name="Lafferty D."/>
            <person name="Souleyre E.J.F."/>
            <person name="Varkonyi-Gasic E."/>
            <person name="Gambi F."/>
            <person name="Hanley J."/>
            <person name="Yao J.L."/>
            <person name="Cheung J."/>
            <person name="David K.M."/>
            <person name="Warren B."/>
            <person name="Marsh K."/>
            <person name="Snowden K.C."/>
            <person name="Lin-Wang K."/>
            <person name="Brian L."/>
            <person name="Martinez-Sanchez M."/>
            <person name="Wang M."/>
            <person name="Ileperuma N."/>
            <person name="Macnee N."/>
            <person name="Campin R."/>
            <person name="McAtee P."/>
            <person name="Drummond R.S.M."/>
            <person name="Espley R.V."/>
            <person name="Ireland H.S."/>
            <person name="Wu R."/>
            <person name="Atkinson R.G."/>
            <person name="Karunairetnam S."/>
            <person name="Bulley S."/>
            <person name="Chunkath S."/>
            <person name="Hanley Z."/>
            <person name="Storey R."/>
            <person name="Thrimawithana A.H."/>
            <person name="Thomson S."/>
            <person name="David C."/>
            <person name="Testolin R."/>
            <person name="Huang H."/>
            <person name="Hellens R.P."/>
            <person name="Schaffer R.J."/>
        </authorList>
    </citation>
    <scope>NUCLEOTIDE SEQUENCE [LARGE SCALE GENOMIC DNA]</scope>
    <source>
        <strain evidence="6">cv. Red5</strain>
    </source>
</reference>
<dbReference type="AlphaFoldDB" id="A0A2R6QUF5"/>
<organism evidence="5 6">
    <name type="scientific">Actinidia chinensis var. chinensis</name>
    <name type="common">Chinese soft-hair kiwi</name>
    <dbReference type="NCBI Taxonomy" id="1590841"/>
    <lineage>
        <taxon>Eukaryota</taxon>
        <taxon>Viridiplantae</taxon>
        <taxon>Streptophyta</taxon>
        <taxon>Embryophyta</taxon>
        <taxon>Tracheophyta</taxon>
        <taxon>Spermatophyta</taxon>
        <taxon>Magnoliopsida</taxon>
        <taxon>eudicotyledons</taxon>
        <taxon>Gunneridae</taxon>
        <taxon>Pentapetalae</taxon>
        <taxon>asterids</taxon>
        <taxon>Ericales</taxon>
        <taxon>Actinidiaceae</taxon>
        <taxon>Actinidia</taxon>
    </lineage>
</organism>
<comment type="similarity">
    <text evidence="2">Belongs to the NPR1-interactor family.</text>
</comment>
<dbReference type="OMA" id="EMIINNN"/>
<dbReference type="OrthoDB" id="1110691at2759"/>
<sequence length="119" mass="13988">MENGKREEIKSNDAEEEKIDKFFALIRNFRDARNELEMIINNNNNKKRRKTHVDQKPSSWTPSFEWQDFTHVGFASPPTSLIFPNPNSHNNHHNQQQQDGKKQQEEEDEQSGLDLNLAL</sequence>
<dbReference type="GO" id="GO:0010112">
    <property type="term" value="P:regulation of systemic acquired resistance"/>
    <property type="evidence" value="ECO:0007669"/>
    <property type="project" value="InterPro"/>
</dbReference>
<accession>A0A2R6QUF5</accession>
<dbReference type="PANTHER" id="PTHR33669">
    <property type="entry name" value="PROTEIN NEGATIVE REGULATOR OF RESISTANCE"/>
    <property type="match status" value="1"/>
</dbReference>
<evidence type="ECO:0000256" key="2">
    <source>
        <dbReference type="ARBA" id="ARBA00009937"/>
    </source>
</evidence>
<keyword evidence="6" id="KW-1185">Reference proteome</keyword>
<dbReference type="GO" id="GO:0005634">
    <property type="term" value="C:nucleus"/>
    <property type="evidence" value="ECO:0007669"/>
    <property type="project" value="UniProtKB-SubCell"/>
</dbReference>
<gene>
    <name evidence="5" type="ORF">CEY00_Acc15316</name>
</gene>
<protein>
    <submittedName>
        <fullName evidence="5">Protein NEGATIVE REGULATOR OF RESISTANCE like</fullName>
    </submittedName>
</protein>
<comment type="subcellular location">
    <subcellularLocation>
        <location evidence="1">Nucleus</location>
    </subcellularLocation>
</comment>
<dbReference type="Pfam" id="PF15699">
    <property type="entry name" value="NPR1_interact"/>
    <property type="match status" value="1"/>
</dbReference>
<evidence type="ECO:0000313" key="5">
    <source>
        <dbReference type="EMBL" id="PSS14749.1"/>
    </source>
</evidence>
<evidence type="ECO:0000256" key="1">
    <source>
        <dbReference type="ARBA" id="ARBA00004123"/>
    </source>
</evidence>
<reference evidence="5 6" key="1">
    <citation type="submission" date="2017-07" db="EMBL/GenBank/DDBJ databases">
        <title>An improved, manually edited Actinidia chinensis var. chinensis (kiwifruit) genome highlights the challenges associated with draft genomes and gene prediction in plants.</title>
        <authorList>
            <person name="Pilkington S."/>
            <person name="Crowhurst R."/>
            <person name="Hilario E."/>
            <person name="Nardozza S."/>
            <person name="Fraser L."/>
            <person name="Peng Y."/>
            <person name="Gunaseelan K."/>
            <person name="Simpson R."/>
            <person name="Tahir J."/>
            <person name="Deroles S."/>
            <person name="Templeton K."/>
            <person name="Luo Z."/>
            <person name="Davy M."/>
            <person name="Cheng C."/>
            <person name="Mcneilage M."/>
            <person name="Scaglione D."/>
            <person name="Liu Y."/>
            <person name="Zhang Q."/>
            <person name="Datson P."/>
            <person name="De Silva N."/>
            <person name="Gardiner S."/>
            <person name="Bassett H."/>
            <person name="Chagne D."/>
            <person name="Mccallum J."/>
            <person name="Dzierzon H."/>
            <person name="Deng C."/>
            <person name="Wang Y.-Y."/>
            <person name="Barron N."/>
            <person name="Manako K."/>
            <person name="Bowen J."/>
            <person name="Foster T."/>
            <person name="Erridge Z."/>
            <person name="Tiffin H."/>
            <person name="Waite C."/>
            <person name="Davies K."/>
            <person name="Grierson E."/>
            <person name="Laing W."/>
            <person name="Kirk R."/>
            <person name="Chen X."/>
            <person name="Wood M."/>
            <person name="Montefiori M."/>
            <person name="Brummell D."/>
            <person name="Schwinn K."/>
            <person name="Catanach A."/>
            <person name="Fullerton C."/>
            <person name="Li D."/>
            <person name="Meiyalaghan S."/>
            <person name="Nieuwenhuizen N."/>
            <person name="Read N."/>
            <person name="Prakash R."/>
            <person name="Hunter D."/>
            <person name="Zhang H."/>
            <person name="Mckenzie M."/>
            <person name="Knabel M."/>
            <person name="Harris A."/>
            <person name="Allan A."/>
            <person name="Chen A."/>
            <person name="Janssen B."/>
            <person name="Plunkett B."/>
            <person name="Dwamena C."/>
            <person name="Voogd C."/>
            <person name="Leif D."/>
            <person name="Lafferty D."/>
            <person name="Souleyre E."/>
            <person name="Varkonyi-Gasic E."/>
            <person name="Gambi F."/>
            <person name="Hanley J."/>
            <person name="Yao J.-L."/>
            <person name="Cheung J."/>
            <person name="David K."/>
            <person name="Warren B."/>
            <person name="Marsh K."/>
            <person name="Snowden K."/>
            <person name="Lin-Wang K."/>
            <person name="Brian L."/>
            <person name="Martinez-Sanchez M."/>
            <person name="Wang M."/>
            <person name="Ileperuma N."/>
            <person name="Macnee N."/>
            <person name="Campin R."/>
            <person name="Mcatee P."/>
            <person name="Drummond R."/>
            <person name="Espley R."/>
            <person name="Ireland H."/>
            <person name="Wu R."/>
            <person name="Atkinson R."/>
            <person name="Karunairetnam S."/>
            <person name="Bulley S."/>
            <person name="Chunkath S."/>
            <person name="Hanley Z."/>
            <person name="Storey R."/>
            <person name="Thrimawithana A."/>
            <person name="Thomson S."/>
            <person name="David C."/>
            <person name="Testolin R."/>
        </authorList>
    </citation>
    <scope>NUCLEOTIDE SEQUENCE [LARGE SCALE GENOMIC DNA]</scope>
    <source>
        <strain evidence="6">cv. Red5</strain>
        <tissue evidence="5">Young leaf</tissue>
    </source>
</reference>
<dbReference type="PANTHER" id="PTHR33669:SF1">
    <property type="entry name" value="PROTEIN NIM1-INTERACTING 1"/>
    <property type="match status" value="1"/>
</dbReference>
<proteinExistence type="inferred from homology"/>
<feature type="region of interest" description="Disordered" evidence="4">
    <location>
        <begin position="75"/>
        <end position="119"/>
    </location>
</feature>
<keyword evidence="3" id="KW-0539">Nucleus</keyword>
<evidence type="ECO:0000256" key="4">
    <source>
        <dbReference type="SAM" id="MobiDB-lite"/>
    </source>
</evidence>
<dbReference type="Gramene" id="PSS14749">
    <property type="protein sequence ID" value="PSS14749"/>
    <property type="gene ID" value="CEY00_Acc15316"/>
</dbReference>
<evidence type="ECO:0000256" key="3">
    <source>
        <dbReference type="ARBA" id="ARBA00023242"/>
    </source>
</evidence>